<proteinExistence type="predicted"/>
<organism evidence="4 5">
    <name type="scientific">Astyanax mexicanus</name>
    <name type="common">Blind cave fish</name>
    <name type="synonym">Astyanax fasciatus mexicanus</name>
    <dbReference type="NCBI Taxonomy" id="7994"/>
    <lineage>
        <taxon>Eukaryota</taxon>
        <taxon>Metazoa</taxon>
        <taxon>Chordata</taxon>
        <taxon>Craniata</taxon>
        <taxon>Vertebrata</taxon>
        <taxon>Euteleostomi</taxon>
        <taxon>Actinopterygii</taxon>
        <taxon>Neopterygii</taxon>
        <taxon>Teleostei</taxon>
        <taxon>Ostariophysi</taxon>
        <taxon>Characiformes</taxon>
        <taxon>Characoidei</taxon>
        <taxon>Acestrorhamphidae</taxon>
        <taxon>Acestrorhamphinae</taxon>
        <taxon>Astyanax</taxon>
    </lineage>
</organism>
<accession>A0A8T2M3D9</accession>
<evidence type="ECO:0000313" key="4">
    <source>
        <dbReference type="EMBL" id="KAG9276155.1"/>
    </source>
</evidence>
<dbReference type="AlphaFoldDB" id="A0A8T2M3D9"/>
<evidence type="ECO:0000313" key="2">
    <source>
        <dbReference type="EMBL" id="KAG9263630.1"/>
    </source>
</evidence>
<dbReference type="InterPro" id="IPR058913">
    <property type="entry name" value="Integrase_dom_put"/>
</dbReference>
<evidence type="ECO:0000313" key="3">
    <source>
        <dbReference type="EMBL" id="KAG9276153.1"/>
    </source>
</evidence>
<reference evidence="4 5" key="1">
    <citation type="submission" date="2021-07" db="EMBL/GenBank/DDBJ databases">
        <authorList>
            <person name="Imarazene B."/>
            <person name="Zahm M."/>
            <person name="Klopp C."/>
            <person name="Cabau C."/>
            <person name="Beille S."/>
            <person name="Jouanno E."/>
            <person name="Castinel A."/>
            <person name="Lluch J."/>
            <person name="Gil L."/>
            <person name="Kuchtly C."/>
            <person name="Lopez Roques C."/>
            <person name="Donnadieu C."/>
            <person name="Parrinello H."/>
            <person name="Journot L."/>
            <person name="Du K."/>
            <person name="Schartl M."/>
            <person name="Retaux S."/>
            <person name="Guiguen Y."/>
        </authorList>
    </citation>
    <scope>NUCLEOTIDE SEQUENCE [LARGE SCALE GENOMIC DNA]</scope>
    <source>
        <strain evidence="4">Pach_M1</strain>
        <tissue evidence="4">Testis</tissue>
    </source>
</reference>
<evidence type="ECO:0000259" key="1">
    <source>
        <dbReference type="Pfam" id="PF24764"/>
    </source>
</evidence>
<dbReference type="Proteomes" id="UP000752171">
    <property type="component" value="Unassembled WGS sequence"/>
</dbReference>
<dbReference type="EMBL" id="JAICCE010000006">
    <property type="protein sequence ID" value="KAG9276153.1"/>
    <property type="molecule type" value="Genomic_DNA"/>
</dbReference>
<dbReference type="PANTHER" id="PTHR46791:SF13">
    <property type="entry name" value="CLR5 DOMAIN-CONTAINING PROTEIN"/>
    <property type="match status" value="1"/>
</dbReference>
<feature type="non-terminal residue" evidence="4">
    <location>
        <position position="388"/>
    </location>
</feature>
<comment type="caution">
    <text evidence="4">The sequence shown here is derived from an EMBL/GenBank/DDBJ whole genome shotgun (WGS) entry which is preliminary data.</text>
</comment>
<dbReference type="PANTHER" id="PTHR46791">
    <property type="entry name" value="EXPRESSED PROTEIN"/>
    <property type="match status" value="1"/>
</dbReference>
<protein>
    <recommendedName>
        <fullName evidence="1">Integrase core domain-containing protein</fullName>
    </recommendedName>
</protein>
<dbReference type="EMBL" id="JAICCE010000020">
    <property type="protein sequence ID" value="KAG9263630.1"/>
    <property type="molecule type" value="Genomic_DNA"/>
</dbReference>
<dbReference type="Pfam" id="PF24764">
    <property type="entry name" value="rva_4"/>
    <property type="match status" value="1"/>
</dbReference>
<gene>
    <name evidence="2" type="ORF">AMEX_G23680</name>
    <name evidence="3" type="ORF">AMEX_G8438</name>
    <name evidence="4" type="ORF">AMEX_G8440</name>
</gene>
<dbReference type="EMBL" id="JAICCE010000006">
    <property type="protein sequence ID" value="KAG9276155.1"/>
    <property type="molecule type" value="Genomic_DNA"/>
</dbReference>
<feature type="domain" description="Integrase core" evidence="1">
    <location>
        <begin position="119"/>
        <end position="298"/>
    </location>
</feature>
<sequence>VIMDRDSLIRFYFDLNMPYDDIVSSLAQQGISISKRQLKRFLRVSDLYRRRYDNIEEVIDFIIDQLQGSGRMHGYRWMYTKCVRRGIRVRKEDVRILLALLDPVSSQARQRRRLSRRLYFSEGPNFIWHVDSYDKLKPYGICINGCIDGFSRRIIWLKASYTNSNSKVIGGFFVEAIERFGGCPRLVRADMGTENVTIKDIQMYLRRNNEDDRAGNASYITGTSTANQRIESWWGQMRKAGVEHWIQLFGELKDEGLFSGDFLDKALVQFCFMAIIQEELDQISDVWNAHRIRPSRNTNVPSGIPNVMHLAPHLWNTEDLLVPVCEDELVTCKECCQFLTSVTCDGDVFDLCSLFLEDSRLAFPVTESQALDLYLSLKDWVHAQLQDP</sequence>
<evidence type="ECO:0000313" key="5">
    <source>
        <dbReference type="Proteomes" id="UP000752171"/>
    </source>
</evidence>
<name>A0A8T2M3D9_ASTMX</name>